<dbReference type="Gene3D" id="3.40.1190.20">
    <property type="match status" value="1"/>
</dbReference>
<evidence type="ECO:0000256" key="3">
    <source>
        <dbReference type="ARBA" id="ARBA00022741"/>
    </source>
</evidence>
<keyword evidence="9" id="KW-1185">Reference proteome</keyword>
<evidence type="ECO:0000259" key="7">
    <source>
        <dbReference type="Pfam" id="PF00294"/>
    </source>
</evidence>
<dbReference type="InterPro" id="IPR050306">
    <property type="entry name" value="PfkB_Carbo_kinase"/>
</dbReference>
<dbReference type="PANTHER" id="PTHR43085">
    <property type="entry name" value="HEXOKINASE FAMILY MEMBER"/>
    <property type="match status" value="1"/>
</dbReference>
<dbReference type="PRINTS" id="PR00990">
    <property type="entry name" value="RIBOKINASE"/>
</dbReference>
<dbReference type="OrthoDB" id="9813569at2"/>
<name>A0A3A9K1A3_9BACI</name>
<evidence type="ECO:0000313" key="9">
    <source>
        <dbReference type="Proteomes" id="UP000281498"/>
    </source>
</evidence>
<evidence type="ECO:0000256" key="5">
    <source>
        <dbReference type="ARBA" id="ARBA00022840"/>
    </source>
</evidence>
<dbReference type="InterPro" id="IPR011611">
    <property type="entry name" value="PfkB_dom"/>
</dbReference>
<keyword evidence="3" id="KW-0547">Nucleotide-binding</keyword>
<gene>
    <name evidence="8" type="ORF">CR203_13730</name>
</gene>
<reference evidence="8 9" key="1">
    <citation type="submission" date="2017-10" db="EMBL/GenBank/DDBJ databases">
        <title>Bacillus sp. nov., a halophilic bacterium isolated from a Keqin Lake.</title>
        <authorList>
            <person name="Wang H."/>
        </authorList>
    </citation>
    <scope>NUCLEOTIDE SEQUENCE [LARGE SCALE GENOMIC DNA]</scope>
    <source>
        <strain evidence="8 9">KCTC 13187</strain>
    </source>
</reference>
<evidence type="ECO:0000256" key="4">
    <source>
        <dbReference type="ARBA" id="ARBA00022777"/>
    </source>
</evidence>
<dbReference type="AlphaFoldDB" id="A0A3A9K1A3"/>
<sequence length="331" mass="36179">MANGNQVDVVTIGESMVLFQPMPEGTITYAPLYAKSVGGAESNVALALSRLGKRTRWISRLGNDPFADIILSTLAGEGVDISQVIKDPENQTAVFFKESKGYGDPNVYYYRKNSAASMLSKQDIAETWFEGAKHLHVTGITPALGEYTTEMIKESMKQAKASGLTVSFDPNLRKKLWSEEKAKETLLSLIPLCDIFMPGLDEAEFLLGEKQEADYLHLFQQMGPKVVVLKLGTRGSLIQYGQEQKKEEVYKIDHIVDTVGAGDAFAAGLLSVILDSETPLADESLNKSVPKAIKRANLMGALATQFKGDWEGSPTLAEVESLAEGKQHTTR</sequence>
<dbReference type="GO" id="GO:0008865">
    <property type="term" value="F:fructokinase activity"/>
    <property type="evidence" value="ECO:0007669"/>
    <property type="project" value="UniProtKB-ARBA"/>
</dbReference>
<organism evidence="8 9">
    <name type="scientific">Salipaludibacillus neizhouensis</name>
    <dbReference type="NCBI Taxonomy" id="885475"/>
    <lineage>
        <taxon>Bacteria</taxon>
        <taxon>Bacillati</taxon>
        <taxon>Bacillota</taxon>
        <taxon>Bacilli</taxon>
        <taxon>Bacillales</taxon>
        <taxon>Bacillaceae</taxon>
    </lineage>
</organism>
<keyword evidence="5" id="KW-0067">ATP-binding</keyword>
<protein>
    <recommendedName>
        <fullName evidence="7">Carbohydrate kinase PfkB domain-containing protein</fullName>
    </recommendedName>
</protein>
<keyword evidence="2 6" id="KW-0808">Transferase</keyword>
<dbReference type="SUPFAM" id="SSF53613">
    <property type="entry name" value="Ribokinase-like"/>
    <property type="match status" value="1"/>
</dbReference>
<feature type="domain" description="Carbohydrate kinase PfkB" evidence="7">
    <location>
        <begin position="8"/>
        <end position="315"/>
    </location>
</feature>
<dbReference type="EMBL" id="PDOE01000005">
    <property type="protein sequence ID" value="RKL66884.1"/>
    <property type="molecule type" value="Genomic_DNA"/>
</dbReference>
<dbReference type="InterPro" id="IPR002173">
    <property type="entry name" value="Carboh/pur_kinase_PfkB_CS"/>
</dbReference>
<dbReference type="Proteomes" id="UP000281498">
    <property type="component" value="Unassembled WGS sequence"/>
</dbReference>
<evidence type="ECO:0000256" key="2">
    <source>
        <dbReference type="ARBA" id="ARBA00022679"/>
    </source>
</evidence>
<dbReference type="PANTHER" id="PTHR43085:SF1">
    <property type="entry name" value="PSEUDOURIDINE KINASE-RELATED"/>
    <property type="match status" value="1"/>
</dbReference>
<proteinExistence type="inferred from homology"/>
<comment type="caution">
    <text evidence="8">The sequence shown here is derived from an EMBL/GenBank/DDBJ whole genome shotgun (WGS) entry which is preliminary data.</text>
</comment>
<dbReference type="InterPro" id="IPR029056">
    <property type="entry name" value="Ribokinase-like"/>
</dbReference>
<dbReference type="CDD" id="cd01166">
    <property type="entry name" value="KdgK"/>
    <property type="match status" value="1"/>
</dbReference>
<dbReference type="PROSITE" id="PS00584">
    <property type="entry name" value="PFKB_KINASES_2"/>
    <property type="match status" value="1"/>
</dbReference>
<keyword evidence="4 6" id="KW-0418">Kinase</keyword>
<evidence type="ECO:0000256" key="6">
    <source>
        <dbReference type="RuleBase" id="RU003704"/>
    </source>
</evidence>
<accession>A0A3A9K1A3</accession>
<dbReference type="RefSeq" id="WP_110934697.1">
    <property type="nucleotide sequence ID" value="NZ_KZ614146.1"/>
</dbReference>
<dbReference type="InterPro" id="IPR002139">
    <property type="entry name" value="Ribo/fructo_kinase"/>
</dbReference>
<evidence type="ECO:0000256" key="1">
    <source>
        <dbReference type="ARBA" id="ARBA00010688"/>
    </source>
</evidence>
<comment type="similarity">
    <text evidence="1 6">Belongs to the carbohydrate kinase PfkB family.</text>
</comment>
<dbReference type="GO" id="GO:0005524">
    <property type="term" value="F:ATP binding"/>
    <property type="evidence" value="ECO:0007669"/>
    <property type="project" value="UniProtKB-KW"/>
</dbReference>
<evidence type="ECO:0000313" key="8">
    <source>
        <dbReference type="EMBL" id="RKL66884.1"/>
    </source>
</evidence>
<dbReference type="GO" id="GO:0006000">
    <property type="term" value="P:fructose metabolic process"/>
    <property type="evidence" value="ECO:0007669"/>
    <property type="project" value="UniProtKB-ARBA"/>
</dbReference>
<dbReference type="Pfam" id="PF00294">
    <property type="entry name" value="PfkB"/>
    <property type="match status" value="1"/>
</dbReference>